<organism evidence="1 2">
    <name type="scientific">Tritrichomonas musculus</name>
    <dbReference type="NCBI Taxonomy" id="1915356"/>
    <lineage>
        <taxon>Eukaryota</taxon>
        <taxon>Metamonada</taxon>
        <taxon>Parabasalia</taxon>
        <taxon>Tritrichomonadida</taxon>
        <taxon>Tritrichomonadidae</taxon>
        <taxon>Tritrichomonas</taxon>
    </lineage>
</organism>
<keyword evidence="2" id="KW-1185">Reference proteome</keyword>
<dbReference type="EMBL" id="JAPFFF010000016">
    <property type="protein sequence ID" value="KAK8864793.1"/>
    <property type="molecule type" value="Genomic_DNA"/>
</dbReference>
<evidence type="ECO:0000313" key="2">
    <source>
        <dbReference type="Proteomes" id="UP001470230"/>
    </source>
</evidence>
<name>A0ABR2IKC6_9EUKA</name>
<sequence>MDEKVSEANEKHSYFKLTFCGALSALDLTPKEWNEAFQKVETEVSVFQDFDFDEFISIEGICYAVIDLAYEITFKSLCDFVKSSEINENSKKTLSGILMLFSRGAAKLNSVYSNSLSLDLLAMANDISLIPKYGEYEFHPLAILRRLTCDYMHSLPSD</sequence>
<accession>A0ABR2IKC6</accession>
<reference evidence="1 2" key="1">
    <citation type="submission" date="2024-04" db="EMBL/GenBank/DDBJ databases">
        <title>Tritrichomonas musculus Genome.</title>
        <authorList>
            <person name="Alves-Ferreira E."/>
            <person name="Grigg M."/>
            <person name="Lorenzi H."/>
            <person name="Galac M."/>
        </authorList>
    </citation>
    <scope>NUCLEOTIDE SEQUENCE [LARGE SCALE GENOMIC DNA]</scope>
    <source>
        <strain evidence="1 2">EAF2021</strain>
    </source>
</reference>
<proteinExistence type="predicted"/>
<gene>
    <name evidence="1" type="ORF">M9Y10_010318</name>
</gene>
<evidence type="ECO:0000313" key="1">
    <source>
        <dbReference type="EMBL" id="KAK8864793.1"/>
    </source>
</evidence>
<dbReference type="Proteomes" id="UP001470230">
    <property type="component" value="Unassembled WGS sequence"/>
</dbReference>
<protein>
    <submittedName>
        <fullName evidence="1">Uncharacterized protein</fullName>
    </submittedName>
</protein>
<comment type="caution">
    <text evidence="1">The sequence shown here is derived from an EMBL/GenBank/DDBJ whole genome shotgun (WGS) entry which is preliminary data.</text>
</comment>